<proteinExistence type="predicted"/>
<gene>
    <name evidence="1" type="ORF">JZO70_11620</name>
</gene>
<dbReference type="RefSeq" id="WP_207673739.1">
    <property type="nucleotide sequence ID" value="NZ_JAFREM010000018.1"/>
</dbReference>
<organism evidence="1 2">
    <name type="scientific">Candidatus Enterococcus moelleringii</name>
    <dbReference type="NCBI Taxonomy" id="2815325"/>
    <lineage>
        <taxon>Bacteria</taxon>
        <taxon>Bacillati</taxon>
        <taxon>Bacillota</taxon>
        <taxon>Bacilli</taxon>
        <taxon>Lactobacillales</taxon>
        <taxon>Enterococcaceae</taxon>
        <taxon>Enterococcus</taxon>
    </lineage>
</organism>
<sequence>MRKYKFFSANIELQQKWLNAMAQDGWRLTEVKRAFYYFEKAAPGEFQYEVVFVADKSNRGYTDYVTFLEDKGYRVFPKNINLNYSVGKVRIRPWAKGSGMLSTFPGRYNKELLIVEKTNDGNPFEI</sequence>
<dbReference type="InterPro" id="IPR021359">
    <property type="entry name" value="DUF2812"/>
</dbReference>
<name>A0ABS3LB01_9ENTE</name>
<protein>
    <submittedName>
        <fullName evidence="1">DUF2812 domain-containing protein</fullName>
    </submittedName>
</protein>
<reference evidence="1 2" key="1">
    <citation type="submission" date="2021-03" db="EMBL/GenBank/DDBJ databases">
        <title>Enterococcal diversity collection.</title>
        <authorList>
            <person name="Gilmore M.S."/>
            <person name="Schwartzman J."/>
            <person name="Van Tyne D."/>
            <person name="Martin M."/>
            <person name="Earl A.M."/>
            <person name="Manson A.L."/>
            <person name="Straub T."/>
            <person name="Salamzade R."/>
            <person name="Saavedra J."/>
            <person name="Lebreton F."/>
            <person name="Prichula J."/>
            <person name="Schaufler K."/>
            <person name="Gaca A."/>
            <person name="Sgardioli B."/>
            <person name="Wagenaar J."/>
            <person name="Strong T."/>
        </authorList>
    </citation>
    <scope>NUCLEOTIDE SEQUENCE [LARGE SCALE GENOMIC DNA]</scope>
    <source>
        <strain evidence="1 2">669A</strain>
    </source>
</reference>
<accession>A0ABS3LB01</accession>
<dbReference type="EMBL" id="JAFREM010000018">
    <property type="protein sequence ID" value="MBO1306815.1"/>
    <property type="molecule type" value="Genomic_DNA"/>
</dbReference>
<dbReference type="Proteomes" id="UP000664601">
    <property type="component" value="Unassembled WGS sequence"/>
</dbReference>
<keyword evidence="2" id="KW-1185">Reference proteome</keyword>
<evidence type="ECO:0000313" key="2">
    <source>
        <dbReference type="Proteomes" id="UP000664601"/>
    </source>
</evidence>
<evidence type="ECO:0000313" key="1">
    <source>
        <dbReference type="EMBL" id="MBO1306815.1"/>
    </source>
</evidence>
<dbReference type="Pfam" id="PF11193">
    <property type="entry name" value="DUF2812"/>
    <property type="match status" value="1"/>
</dbReference>
<comment type="caution">
    <text evidence="1">The sequence shown here is derived from an EMBL/GenBank/DDBJ whole genome shotgun (WGS) entry which is preliminary data.</text>
</comment>